<keyword evidence="9 11" id="KW-0472">Membrane</keyword>
<evidence type="ECO:0000313" key="15">
    <source>
        <dbReference type="Proteomes" id="UP000650582"/>
    </source>
</evidence>
<dbReference type="GeneID" id="67024280"/>
<dbReference type="Proteomes" id="UP000650582">
    <property type="component" value="Unassembled WGS sequence"/>
</dbReference>
<evidence type="ECO:0000256" key="8">
    <source>
        <dbReference type="ARBA" id="ARBA00022989"/>
    </source>
</evidence>
<reference evidence="14" key="1">
    <citation type="submission" date="2020-05" db="EMBL/GenBank/DDBJ databases">
        <title>Evolutionary and genomic comparisons of hybrid uninucleate and nonhybrid Rhizoctonia fungi.</title>
        <authorList>
            <person name="Li C."/>
            <person name="Chen X."/>
        </authorList>
    </citation>
    <scope>NUCLEOTIDE SEQUENCE</scope>
    <source>
        <strain evidence="14">AG-1 IA</strain>
    </source>
</reference>
<evidence type="ECO:0000256" key="5">
    <source>
        <dbReference type="ARBA" id="ARBA00022502"/>
    </source>
</evidence>
<comment type="function">
    <text evidence="11">Required for proper folding and/or the stability of a subset of proteins in the endoplasmic reticulum. Component of glycosylphosphatidylinositol-mannosyltransferase 1 which transfers the first of the 4 mannoses in the GPI-anchor precursors during GPI-anchor biosynthesis. Probably acts by stabilizing the mannosyltransferase GPI14.</text>
</comment>
<dbReference type="GO" id="GO:0006506">
    <property type="term" value="P:GPI anchor biosynthetic process"/>
    <property type="evidence" value="ECO:0007669"/>
    <property type="project" value="UniProtKB-UniPathway"/>
</dbReference>
<protein>
    <recommendedName>
        <fullName evidence="4 11">Protein PBN1</fullName>
    </recommendedName>
</protein>
<evidence type="ECO:0000256" key="9">
    <source>
        <dbReference type="ARBA" id="ARBA00023136"/>
    </source>
</evidence>
<keyword evidence="10" id="KW-0325">Glycoprotein</keyword>
<evidence type="ECO:0000256" key="1">
    <source>
        <dbReference type="ARBA" id="ARBA00004643"/>
    </source>
</evidence>
<dbReference type="RefSeq" id="XP_043187640.1">
    <property type="nucleotide sequence ID" value="XM_043321817.1"/>
</dbReference>
<dbReference type="GO" id="GO:0005789">
    <property type="term" value="C:endoplasmic reticulum membrane"/>
    <property type="evidence" value="ECO:0007669"/>
    <property type="project" value="UniProtKB-SubCell"/>
</dbReference>
<evidence type="ECO:0000256" key="11">
    <source>
        <dbReference type="RuleBase" id="RU366056"/>
    </source>
</evidence>
<dbReference type="SMART" id="SM00780">
    <property type="entry name" value="PIG-X"/>
    <property type="match status" value="1"/>
</dbReference>
<organism evidence="12 15">
    <name type="scientific">Rhizoctonia solani</name>
    <dbReference type="NCBI Taxonomy" id="456999"/>
    <lineage>
        <taxon>Eukaryota</taxon>
        <taxon>Fungi</taxon>
        <taxon>Dikarya</taxon>
        <taxon>Basidiomycota</taxon>
        <taxon>Agaricomycotina</taxon>
        <taxon>Agaricomycetes</taxon>
        <taxon>Cantharellales</taxon>
        <taxon>Ceratobasidiaceae</taxon>
        <taxon>Rhizoctonia</taxon>
    </lineage>
</organism>
<dbReference type="EMBL" id="JACYCF010000003">
    <property type="protein sequence ID" value="KAF8758647.1"/>
    <property type="molecule type" value="Genomic_DNA"/>
</dbReference>
<evidence type="ECO:0000256" key="6">
    <source>
        <dbReference type="ARBA" id="ARBA00022692"/>
    </source>
</evidence>
<feature type="transmembrane region" description="Helical" evidence="11">
    <location>
        <begin position="222"/>
        <end position="244"/>
    </location>
</feature>
<name>A0A8H7LL71_9AGAM</name>
<dbReference type="UniPathway" id="UPA00196"/>
<dbReference type="EMBL" id="JACYCC010000035">
    <property type="protein sequence ID" value="KAF8682615.1"/>
    <property type="molecule type" value="Genomic_DNA"/>
</dbReference>
<comment type="subcellular location">
    <subcellularLocation>
        <location evidence="11">Endoplasmic reticulum membrane</location>
        <topology evidence="11">Single-pass membrane protein</topology>
    </subcellularLocation>
    <subcellularLocation>
        <location evidence="1">Endoplasmic reticulum membrane</location>
        <topology evidence="1">Single-pass type III membrane protein</topology>
    </subcellularLocation>
</comment>
<keyword evidence="5 11" id="KW-0337">GPI-anchor biosynthesis</keyword>
<evidence type="ECO:0000256" key="2">
    <source>
        <dbReference type="ARBA" id="ARBA00004687"/>
    </source>
</evidence>
<proteinExistence type="inferred from homology"/>
<dbReference type="PANTHER" id="PTHR28533:SF1">
    <property type="entry name" value="PROTEIN PBN1"/>
    <property type="match status" value="1"/>
</dbReference>
<accession>A0A8H7LL71</accession>
<comment type="similarity">
    <text evidence="3 11">Belongs to the PIGX family.</text>
</comment>
<gene>
    <name evidence="14" type="ORF">RhiXN_01998</name>
    <name evidence="13" type="ORF">RHS01_02630</name>
    <name evidence="12" type="ORF">RHS04_02376</name>
</gene>
<evidence type="ECO:0000256" key="7">
    <source>
        <dbReference type="ARBA" id="ARBA00022824"/>
    </source>
</evidence>
<keyword evidence="7 11" id="KW-0256">Endoplasmic reticulum</keyword>
<keyword evidence="6 11" id="KW-0812">Transmembrane</keyword>
<dbReference type="InterPro" id="IPR013233">
    <property type="entry name" value="PIG-X/PBN1"/>
</dbReference>
<keyword evidence="8 11" id="KW-1133">Transmembrane helix</keyword>
<evidence type="ECO:0000313" key="14">
    <source>
        <dbReference type="EMBL" id="QRW27403.1"/>
    </source>
</evidence>
<dbReference type="EMBL" id="CP059673">
    <property type="protein sequence ID" value="QRW27403.1"/>
    <property type="molecule type" value="Genomic_DNA"/>
</dbReference>
<dbReference type="Proteomes" id="UP000614334">
    <property type="component" value="Unassembled WGS sequence"/>
</dbReference>
<dbReference type="PANTHER" id="PTHR28533">
    <property type="entry name" value="PROTEIN PBN1"/>
    <property type="match status" value="1"/>
</dbReference>
<dbReference type="InterPro" id="IPR042322">
    <property type="entry name" value="Pbn1"/>
</dbReference>
<reference evidence="12" key="2">
    <citation type="submission" date="2020-09" db="EMBL/GenBank/DDBJ databases">
        <title>Comparative genome analyses of four rice-infecting Rhizoctonia solani isolates reveal extensive enrichment of homogalacturonan modification genes.</title>
        <authorList>
            <person name="Lee D.-Y."/>
            <person name="Jeon J."/>
            <person name="Kim K.-T."/>
            <person name="Cheong K."/>
            <person name="Song H."/>
            <person name="Choi G."/>
            <person name="Ko J."/>
            <person name="Opiyo S.O."/>
            <person name="Zuo S."/>
            <person name="Madhav S."/>
            <person name="Lee Y.-H."/>
            <person name="Wang G.-L."/>
        </authorList>
    </citation>
    <scope>NUCLEOTIDE SEQUENCE</scope>
    <source>
        <strain evidence="13">AG1-IA B2</strain>
        <strain evidence="12">AG1-IA YN-7</strain>
    </source>
</reference>
<dbReference type="KEGG" id="rsx:RhiXN_01998"/>
<dbReference type="GO" id="GO:1990529">
    <property type="term" value="C:glycosylphosphatidylinositol-mannosyltransferase I complex"/>
    <property type="evidence" value="ECO:0007669"/>
    <property type="project" value="TreeGrafter"/>
</dbReference>
<dbReference type="Pfam" id="PF08320">
    <property type="entry name" value="PIG-X"/>
    <property type="match status" value="1"/>
</dbReference>
<dbReference type="GO" id="GO:0000030">
    <property type="term" value="F:mannosyltransferase activity"/>
    <property type="evidence" value="ECO:0007669"/>
    <property type="project" value="TreeGrafter"/>
</dbReference>
<sequence length="257" mass="28484">MTPWDTNSFSERLLLNSSTPPENLPEINTQTTVSPIQGFHIISTTTISGLDTFEPGTNCFVGSLQFVPPDFIVDQYELRQRYEEGYGPLCHVIGERDLELPVQAVGGRSAAVLAEVPLRSQVKFDIPLHLRYPSPQRGVGLSDPQLPWPWVVVTCGHPGELYLCPHTPDLSIFPIVNRIGWELLDQAFSNKTVTFHYALLAPGTPHPSTPILVPTGNTSHQLWVETVTLLSVLSAFTYIALCLLKPHHVTNTKLKKS</sequence>
<evidence type="ECO:0000256" key="3">
    <source>
        <dbReference type="ARBA" id="ARBA00010345"/>
    </source>
</evidence>
<evidence type="ECO:0000256" key="10">
    <source>
        <dbReference type="ARBA" id="ARBA00023180"/>
    </source>
</evidence>
<dbReference type="Proteomes" id="UP000650533">
    <property type="component" value="Chromosome 16"/>
</dbReference>
<comment type="pathway">
    <text evidence="2 11">Glycolipid biosynthesis; glycosylphosphatidylinositol-anchor biosynthesis.</text>
</comment>
<evidence type="ECO:0000313" key="12">
    <source>
        <dbReference type="EMBL" id="KAF8682615.1"/>
    </source>
</evidence>
<dbReference type="AlphaFoldDB" id="A0A8H7LL71"/>
<evidence type="ECO:0000313" key="13">
    <source>
        <dbReference type="EMBL" id="KAF8758647.1"/>
    </source>
</evidence>
<evidence type="ECO:0000256" key="4">
    <source>
        <dbReference type="ARBA" id="ARBA00020410"/>
    </source>
</evidence>